<dbReference type="EMBL" id="JAOQIO010000095">
    <property type="protein sequence ID" value="MCU6795981.1"/>
    <property type="molecule type" value="Genomic_DNA"/>
</dbReference>
<accession>A0ABT2UPI3</accession>
<name>A0ABT2UPI3_9BACL</name>
<keyword evidence="2" id="KW-1185">Reference proteome</keyword>
<reference evidence="1 2" key="1">
    <citation type="submission" date="2022-09" db="EMBL/GenBank/DDBJ databases">
        <authorList>
            <person name="Han X.L."/>
            <person name="Wang Q."/>
            <person name="Lu T."/>
        </authorList>
    </citation>
    <scope>NUCLEOTIDE SEQUENCE [LARGE SCALE GENOMIC DNA]</scope>
    <source>
        <strain evidence="1 2">WQ 127069</strain>
    </source>
</reference>
<organism evidence="1 2">
    <name type="scientific">Paenibacillus baimaensis</name>
    <dbReference type="NCBI Taxonomy" id="2982185"/>
    <lineage>
        <taxon>Bacteria</taxon>
        <taxon>Bacillati</taxon>
        <taxon>Bacillota</taxon>
        <taxon>Bacilli</taxon>
        <taxon>Bacillales</taxon>
        <taxon>Paenibacillaceae</taxon>
        <taxon>Paenibacillus</taxon>
    </lineage>
</organism>
<comment type="caution">
    <text evidence="1">The sequence shown here is derived from an EMBL/GenBank/DDBJ whole genome shotgun (WGS) entry which is preliminary data.</text>
</comment>
<gene>
    <name evidence="1" type="ORF">OB236_28060</name>
</gene>
<dbReference type="RefSeq" id="WP_262686837.1">
    <property type="nucleotide sequence ID" value="NZ_JAOQIO010000095.1"/>
</dbReference>
<dbReference type="Proteomes" id="UP001652445">
    <property type="component" value="Unassembled WGS sequence"/>
</dbReference>
<evidence type="ECO:0000313" key="2">
    <source>
        <dbReference type="Proteomes" id="UP001652445"/>
    </source>
</evidence>
<sequence>MPQRLIAQEPRICTYETYEDRPLLVNEVRVLTEYTSPKMGVSFVQEGGHEA</sequence>
<evidence type="ECO:0000313" key="1">
    <source>
        <dbReference type="EMBL" id="MCU6795981.1"/>
    </source>
</evidence>
<proteinExistence type="predicted"/>
<protein>
    <submittedName>
        <fullName evidence="1">Uncharacterized protein</fullName>
    </submittedName>
</protein>